<dbReference type="InterPro" id="IPR042635">
    <property type="entry name" value="MEGF10/SREC1/2-like"/>
</dbReference>
<evidence type="ECO:0000256" key="2">
    <source>
        <dbReference type="PROSITE-ProRule" id="PRU00076"/>
    </source>
</evidence>
<comment type="caution">
    <text evidence="2">Lacks conserved residue(s) required for the propagation of feature annotation.</text>
</comment>
<protein>
    <recommendedName>
        <fullName evidence="3">EGF-like domain-containing protein</fullName>
    </recommendedName>
</protein>
<dbReference type="PROSITE" id="PS00022">
    <property type="entry name" value="EGF_1"/>
    <property type="match status" value="3"/>
</dbReference>
<dbReference type="PRINTS" id="PR00011">
    <property type="entry name" value="EGFLAMININ"/>
</dbReference>
<feature type="non-terminal residue" evidence="4">
    <location>
        <position position="275"/>
    </location>
</feature>
<gene>
    <name evidence="4" type="ORF">BRAFLDRAFT_195344</name>
</gene>
<dbReference type="SMART" id="SM00180">
    <property type="entry name" value="EGF_Lam"/>
    <property type="match status" value="5"/>
</dbReference>
<keyword evidence="1 2" id="KW-0245">EGF-like domain</keyword>
<sequence>CPEGRYGLYCDKDCICKNGARCHGFNGACECRPGWRGRALANATFVLNATKCPPGRWGEVCHQVCDCQYGGTCDRWEGCLCPPGRHGDRCEYVCAPGTFGWNCSTDCHCQNNASCDPVNGTCICAEGQWGEFCENAPKPERCPEGRYGLYCDKDCICKNGARCHGFNGACECRPGWRGRVLTNVTFVLNATRCPPGYWGEVCHQVCDCQHGGTCDRWESCLCPPGRHGDRCEQTCAPGTFGWNCSTNCHCQNNASCDPVNGTCFCAEGQWGEFCE</sequence>
<keyword evidence="2" id="KW-1015">Disulfide bond</keyword>
<evidence type="ECO:0000259" key="3">
    <source>
        <dbReference type="PROSITE" id="PS50026"/>
    </source>
</evidence>
<evidence type="ECO:0000313" key="4">
    <source>
        <dbReference type="EMBL" id="EEN60497.1"/>
    </source>
</evidence>
<evidence type="ECO:0000256" key="1">
    <source>
        <dbReference type="ARBA" id="ARBA00022536"/>
    </source>
</evidence>
<dbReference type="eggNOG" id="KOG1218">
    <property type="taxonomic scope" value="Eukaryota"/>
</dbReference>
<feature type="domain" description="EGF-like" evidence="3">
    <location>
        <begin position="198"/>
        <end position="232"/>
    </location>
</feature>
<feature type="disulfide bond" evidence="2">
    <location>
        <begin position="222"/>
        <end position="231"/>
    </location>
</feature>
<reference evidence="4" key="1">
    <citation type="journal article" date="2008" name="Nature">
        <title>The amphioxus genome and the evolution of the chordate karyotype.</title>
        <authorList>
            <consortium name="US DOE Joint Genome Institute (JGI-PGF)"/>
            <person name="Putnam N.H."/>
            <person name="Butts T."/>
            <person name="Ferrier D.E.K."/>
            <person name="Furlong R.F."/>
            <person name="Hellsten U."/>
            <person name="Kawashima T."/>
            <person name="Robinson-Rechavi M."/>
            <person name="Shoguchi E."/>
            <person name="Terry A."/>
            <person name="Yu J.-K."/>
            <person name="Benito-Gutierrez E.L."/>
            <person name="Dubchak I."/>
            <person name="Garcia-Fernandez J."/>
            <person name="Gibson-Brown J.J."/>
            <person name="Grigoriev I.V."/>
            <person name="Horton A.C."/>
            <person name="de Jong P.J."/>
            <person name="Jurka J."/>
            <person name="Kapitonov V.V."/>
            <person name="Kohara Y."/>
            <person name="Kuroki Y."/>
            <person name="Lindquist E."/>
            <person name="Lucas S."/>
            <person name="Osoegawa K."/>
            <person name="Pennacchio L.A."/>
            <person name="Salamov A.A."/>
            <person name="Satou Y."/>
            <person name="Sauka-Spengler T."/>
            <person name="Schmutz J."/>
            <person name="Shin-I T."/>
            <person name="Toyoda A."/>
            <person name="Bronner-Fraser M."/>
            <person name="Fujiyama A."/>
            <person name="Holland L.Z."/>
            <person name="Holland P.W.H."/>
            <person name="Satoh N."/>
            <person name="Rokhsar D.S."/>
        </authorList>
    </citation>
    <scope>NUCLEOTIDE SEQUENCE [LARGE SCALE GENOMIC DNA]</scope>
    <source>
        <strain evidence="4">S238N-H82</strain>
        <tissue evidence="4">Testes</tissue>
    </source>
</reference>
<dbReference type="SMART" id="SM00181">
    <property type="entry name" value="EGF"/>
    <property type="match status" value="6"/>
</dbReference>
<dbReference type="InterPro" id="IPR000742">
    <property type="entry name" value="EGF"/>
</dbReference>
<dbReference type="AlphaFoldDB" id="C3YH26"/>
<organism>
    <name type="scientific">Branchiostoma floridae</name>
    <name type="common">Florida lancelet</name>
    <name type="synonym">Amphioxus</name>
    <dbReference type="NCBI Taxonomy" id="7739"/>
    <lineage>
        <taxon>Eukaryota</taxon>
        <taxon>Metazoa</taxon>
        <taxon>Chordata</taxon>
        <taxon>Cephalochordata</taxon>
        <taxon>Leptocardii</taxon>
        <taxon>Amphioxiformes</taxon>
        <taxon>Branchiostomatidae</taxon>
        <taxon>Branchiostoma</taxon>
    </lineage>
</organism>
<dbReference type="InterPro" id="IPR002049">
    <property type="entry name" value="LE_dom"/>
</dbReference>
<dbReference type="GO" id="GO:0005044">
    <property type="term" value="F:scavenger receptor activity"/>
    <property type="evidence" value="ECO:0007669"/>
    <property type="project" value="InterPro"/>
</dbReference>
<dbReference type="Gene3D" id="2.170.300.10">
    <property type="entry name" value="Tie2 ligand-binding domain superfamily"/>
    <property type="match status" value="4"/>
</dbReference>
<dbReference type="EMBL" id="GG666512">
    <property type="protein sequence ID" value="EEN60497.1"/>
    <property type="molecule type" value="Genomic_DNA"/>
</dbReference>
<dbReference type="PROSITE" id="PS50026">
    <property type="entry name" value="EGF_3"/>
    <property type="match status" value="1"/>
</dbReference>
<feature type="non-terminal residue" evidence="4">
    <location>
        <position position="1"/>
    </location>
</feature>
<proteinExistence type="predicted"/>
<name>C3YH26_BRAFL</name>
<dbReference type="FunFam" id="2.170.300.10:FF:000023">
    <property type="entry name" value="Platelet endothelial aggregation receptor 1"/>
    <property type="match status" value="2"/>
</dbReference>
<dbReference type="PANTHER" id="PTHR24043">
    <property type="entry name" value="SCAVENGER RECEPTOR CLASS F"/>
    <property type="match status" value="1"/>
</dbReference>
<accession>C3YH26</accession>
<dbReference type="STRING" id="7739.C3YH26"/>
<dbReference type="PANTHER" id="PTHR24043:SF8">
    <property type="entry name" value="EGF-LIKE DOMAIN-CONTAINING PROTEIN"/>
    <property type="match status" value="1"/>
</dbReference>
<dbReference type="InParanoid" id="C3YH26"/>